<dbReference type="Pfam" id="PF05137">
    <property type="entry name" value="PilN"/>
    <property type="match status" value="1"/>
</dbReference>
<gene>
    <name evidence="2" type="ORF">COS99_08130</name>
</gene>
<dbReference type="PANTHER" id="PTHR32432">
    <property type="entry name" value="CELL DIVISION PROTEIN FTSA-RELATED"/>
    <property type="match status" value="1"/>
</dbReference>
<dbReference type="PANTHER" id="PTHR32432:SF3">
    <property type="entry name" value="ETHANOLAMINE UTILIZATION PROTEIN EUTJ"/>
    <property type="match status" value="1"/>
</dbReference>
<keyword evidence="1" id="KW-0472">Membrane</keyword>
<dbReference type="EMBL" id="PEWV01000075">
    <property type="protein sequence ID" value="PIU40863.1"/>
    <property type="molecule type" value="Genomic_DNA"/>
</dbReference>
<keyword evidence="1" id="KW-1133">Transmembrane helix</keyword>
<dbReference type="Gene3D" id="3.30.420.40">
    <property type="match status" value="2"/>
</dbReference>
<comment type="caution">
    <text evidence="2">The sequence shown here is derived from an EMBL/GenBank/DDBJ whole genome shotgun (WGS) entry which is preliminary data.</text>
</comment>
<dbReference type="Pfam" id="PF11104">
    <property type="entry name" value="PilM_2"/>
    <property type="match status" value="1"/>
</dbReference>
<keyword evidence="1" id="KW-0812">Transmembrane</keyword>
<evidence type="ECO:0000256" key="1">
    <source>
        <dbReference type="SAM" id="Phobius"/>
    </source>
</evidence>
<dbReference type="Proteomes" id="UP000230052">
    <property type="component" value="Unassembled WGS sequence"/>
</dbReference>
<evidence type="ECO:0000313" key="2">
    <source>
        <dbReference type="EMBL" id="PIU40863.1"/>
    </source>
</evidence>
<dbReference type="AlphaFoldDB" id="A0A2J0KYH8"/>
<dbReference type="InterPro" id="IPR043129">
    <property type="entry name" value="ATPase_NBD"/>
</dbReference>
<dbReference type="Gene3D" id="3.30.1490.300">
    <property type="match status" value="1"/>
</dbReference>
<feature type="transmembrane region" description="Helical" evidence="1">
    <location>
        <begin position="428"/>
        <end position="448"/>
    </location>
</feature>
<name>A0A2J0KYH8_9BACT</name>
<dbReference type="InterPro" id="IPR005883">
    <property type="entry name" value="PilM"/>
</dbReference>
<organism evidence="2 3">
    <name type="scientific">Candidatus Aquitaenariimonas noxiae</name>
    <dbReference type="NCBI Taxonomy" id="1974741"/>
    <lineage>
        <taxon>Bacteria</taxon>
        <taxon>Pseudomonadati</taxon>
        <taxon>Candidatus Omnitrophota</taxon>
        <taxon>Candidatus Aquitaenariimonas</taxon>
    </lineage>
</organism>
<proteinExistence type="predicted"/>
<dbReference type="SUPFAM" id="SSF53067">
    <property type="entry name" value="Actin-like ATPase domain"/>
    <property type="match status" value="2"/>
</dbReference>
<protein>
    <recommendedName>
        <fullName evidence="4">SHS2 domain-containing protein</fullName>
    </recommendedName>
</protein>
<evidence type="ECO:0000313" key="3">
    <source>
        <dbReference type="Proteomes" id="UP000230052"/>
    </source>
</evidence>
<dbReference type="InterPro" id="IPR007813">
    <property type="entry name" value="PilN"/>
</dbReference>
<dbReference type="InterPro" id="IPR050696">
    <property type="entry name" value="FtsA/MreB"/>
</dbReference>
<accession>A0A2J0KYH8</accession>
<evidence type="ECO:0008006" key="4">
    <source>
        <dbReference type="Google" id="ProtNLM"/>
    </source>
</evidence>
<dbReference type="CDD" id="cd24049">
    <property type="entry name" value="ASKHA_NBD_PilM"/>
    <property type="match status" value="1"/>
</dbReference>
<sequence length="584" mass="65519">MISSKRFQLPNDPVQIITKLYDQFIKSYGNLCKRKNPELTGIFSKEKGKILSLDIGSRTLKIALFCLSKDMPELLQYDIKELGSSDSEDNNKAILDFINNFITVNSILDKDIIINAQDLDSVIMKRISLPNMPQREMEEAIKWEIKGDAPFDLEQAQIDWQIIGEYTDKDGAKRKDIMVGCVKNDFIDKYAKPIKEAGLNVVDIKLMPFNFSYIFSYVLEKLEIPKSGTASVLDIGATFSTFLIYKECKLSFLRNLPFSSDQLTMGMSGTLVSDAGKIELTTQKAEEMKIEFGIPRDPEEVLKDGIKGSQIISLMRPALERLISEINRSINYYVSKFEDEFPQNLFLTGGGSNLKGLDVYLQNELKCNVRKLSLTNIIATKQNIDKDARNKGMAQLNNLTGAAIGAGKSPSFLPKEYKTEKAEALQKMSLRVIGVVLGVVFLFSLVVVRSEVNDYKNRLKNARLHLEAIGAISDLNNKVASKLTLVEQIERDKMPPDWVLKELSNITPPSCLLESLEINQEKNLLILNGYVVTAPQNLEGDLMGFMEKLEASPFFNATSLSSSSKASYDGKDVLKFEIRSVLAR</sequence>
<reference evidence="2 3" key="1">
    <citation type="submission" date="2017-09" db="EMBL/GenBank/DDBJ databases">
        <title>Depth-based differentiation of microbial function through sediment-hosted aquifers and enrichment of novel symbionts in the deep terrestrial subsurface.</title>
        <authorList>
            <person name="Probst A.J."/>
            <person name="Ladd B."/>
            <person name="Jarett J.K."/>
            <person name="Geller-Mcgrath D.E."/>
            <person name="Sieber C.M."/>
            <person name="Emerson J.B."/>
            <person name="Anantharaman K."/>
            <person name="Thomas B.C."/>
            <person name="Malmstrom R."/>
            <person name="Stieglmeier M."/>
            <person name="Klingl A."/>
            <person name="Woyke T."/>
            <person name="Ryan C.M."/>
            <person name="Banfield J.F."/>
        </authorList>
    </citation>
    <scope>NUCLEOTIDE SEQUENCE [LARGE SCALE GENOMIC DNA]</scope>
    <source>
        <strain evidence="2">CG07_land_8_20_14_0_80_42_15</strain>
    </source>
</reference>